<dbReference type="KEGG" id="mbd:MEBOL_002244"/>
<reference evidence="2 3" key="1">
    <citation type="submission" date="2017-06" db="EMBL/GenBank/DDBJ databases">
        <authorList>
            <person name="Kim H.J."/>
            <person name="Triplett B.A."/>
        </authorList>
    </citation>
    <scope>NUCLEOTIDE SEQUENCE [LARGE SCALE GENOMIC DNA]</scope>
    <source>
        <strain evidence="2 3">DSM 14713</strain>
    </source>
</reference>
<dbReference type="AlphaFoldDB" id="A0A250IAK8"/>
<sequence length="423" mass="44659">MSGALALCVLLVTGCATTRRVTLETGRGESRVYTPVESRPVEVGEAAFRQAVAELVLDMKWDVALEPSGPEGRHLWLASAGGVVAGARGSTTSSLRLCEPTQEPDECPSLHAEGLTERRIRALSFALDTVWEGVEGTVGEVMNPAALRAMVVSMIGTALVMLVAPEPVTKFAALALTACLVAYLGVGPVWNIGRAFSRLMEESERAENEGALKAAGHRFGRVLGDNGARVLVVVALTALGGKTAMAARGPRMPGFTQAAARAQREGGFLLPGVLAGEVRSIALPAEGVLNVVLAPTAVAAVAMGPGGGIQGDPDGEVHHICTDKNEVSDASGGPWTPAFEDVFRRAGMKLSDPANQVRIRGHKGPHPREYHQEVLRRIQFMMRNCRGTASCRDALVGELSQIAKELTTAGTKLRKLITRNPEA</sequence>
<accession>A0A250IAK8</accession>
<protein>
    <submittedName>
        <fullName evidence="2">Uncharacterized protein</fullName>
    </submittedName>
</protein>
<gene>
    <name evidence="2" type="ORF">MEBOL_002244</name>
</gene>
<keyword evidence="1" id="KW-0812">Transmembrane</keyword>
<organism evidence="2 3">
    <name type="scientific">Melittangium boletus DSM 14713</name>
    <dbReference type="NCBI Taxonomy" id="1294270"/>
    <lineage>
        <taxon>Bacteria</taxon>
        <taxon>Pseudomonadati</taxon>
        <taxon>Myxococcota</taxon>
        <taxon>Myxococcia</taxon>
        <taxon>Myxococcales</taxon>
        <taxon>Cystobacterineae</taxon>
        <taxon>Archangiaceae</taxon>
        <taxon>Melittangium</taxon>
    </lineage>
</organism>
<feature type="transmembrane region" description="Helical" evidence="1">
    <location>
        <begin position="145"/>
        <end position="164"/>
    </location>
</feature>
<keyword evidence="1" id="KW-0472">Membrane</keyword>
<dbReference type="Pfam" id="PF14412">
    <property type="entry name" value="AHH"/>
    <property type="match status" value="1"/>
</dbReference>
<keyword evidence="1" id="KW-1133">Transmembrane helix</keyword>
<evidence type="ECO:0000313" key="2">
    <source>
        <dbReference type="EMBL" id="ATB28795.1"/>
    </source>
</evidence>
<evidence type="ECO:0000313" key="3">
    <source>
        <dbReference type="Proteomes" id="UP000217289"/>
    </source>
</evidence>
<dbReference type="InterPro" id="IPR032871">
    <property type="entry name" value="AHH_dom_containing"/>
</dbReference>
<dbReference type="RefSeq" id="WP_245919665.1">
    <property type="nucleotide sequence ID" value="NZ_CP022163.1"/>
</dbReference>
<dbReference type="EMBL" id="CP022163">
    <property type="protein sequence ID" value="ATB28795.1"/>
    <property type="molecule type" value="Genomic_DNA"/>
</dbReference>
<proteinExistence type="predicted"/>
<keyword evidence="3" id="KW-1185">Reference proteome</keyword>
<dbReference type="Proteomes" id="UP000217289">
    <property type="component" value="Chromosome"/>
</dbReference>
<name>A0A250IAK8_9BACT</name>
<evidence type="ECO:0000256" key="1">
    <source>
        <dbReference type="SAM" id="Phobius"/>
    </source>
</evidence>
<feature type="transmembrane region" description="Helical" evidence="1">
    <location>
        <begin position="171"/>
        <end position="190"/>
    </location>
</feature>